<proteinExistence type="predicted"/>
<evidence type="ECO:0000313" key="5">
    <source>
        <dbReference type="Proteomes" id="UP000028002"/>
    </source>
</evidence>
<accession>A0A081RXR9</accession>
<gene>
    <name evidence="4" type="ORF">MEG1DRAFT_01949</name>
</gene>
<dbReference type="Proteomes" id="UP000028002">
    <property type="component" value="Unassembled WGS sequence"/>
</dbReference>
<dbReference type="PANTHER" id="PTHR43800:SF1">
    <property type="entry name" value="PEPTIDYL-LYSINE N-ACETYLTRANSFERASE YJAB"/>
    <property type="match status" value="1"/>
</dbReference>
<dbReference type="Pfam" id="PF13508">
    <property type="entry name" value="Acetyltransf_7"/>
    <property type="match status" value="1"/>
</dbReference>
<evidence type="ECO:0000256" key="2">
    <source>
        <dbReference type="ARBA" id="ARBA00023315"/>
    </source>
</evidence>
<evidence type="ECO:0000259" key="3">
    <source>
        <dbReference type="PROSITE" id="PS51186"/>
    </source>
</evidence>
<dbReference type="Gene3D" id="3.40.630.30">
    <property type="match status" value="1"/>
</dbReference>
<dbReference type="EMBL" id="JGVH01000030">
    <property type="protein sequence ID" value="KER03472.1"/>
    <property type="molecule type" value="Genomic_DNA"/>
</dbReference>
<keyword evidence="1 4" id="KW-0808">Transferase</keyword>
<dbReference type="GO" id="GO:0016747">
    <property type="term" value="F:acyltransferase activity, transferring groups other than amino-acyl groups"/>
    <property type="evidence" value="ECO:0007669"/>
    <property type="project" value="InterPro"/>
</dbReference>
<dbReference type="InterPro" id="IPR016181">
    <property type="entry name" value="Acyl_CoA_acyltransferase"/>
</dbReference>
<protein>
    <submittedName>
        <fullName evidence="4">Acetyltransferase</fullName>
        <ecNumber evidence="4">2.3.1.-</ecNumber>
    </submittedName>
</protein>
<sequence length="142" mass="16385">MIRPFNTQDMDTILDIWLSASLIAHNFIDADFWKSKTDDMRNIYIPSSETYVFEEQSFVKGFLSLYENRIAAIFVSPSAQGRGIGKQLINYAKNLRNKLELEVYCQNKDSIGFYLSCGFVEKGETIDKNTNNPALFMEYIHT</sequence>
<dbReference type="EC" id="2.3.1.-" evidence="4"/>
<evidence type="ECO:0000313" key="4">
    <source>
        <dbReference type="EMBL" id="KER03472.1"/>
    </source>
</evidence>
<dbReference type="NCBIfam" id="NF007853">
    <property type="entry name" value="PRK10562.1"/>
    <property type="match status" value="1"/>
</dbReference>
<dbReference type="RefSeq" id="WP_036838719.1">
    <property type="nucleotide sequence ID" value="NZ_CAWLUD010000030.1"/>
</dbReference>
<name>A0A081RXR9_PHOTE</name>
<dbReference type="PATRIC" id="fig|1393735.3.peg.1998"/>
<dbReference type="InterPro" id="IPR000182">
    <property type="entry name" value="GNAT_dom"/>
</dbReference>
<dbReference type="CDD" id="cd04301">
    <property type="entry name" value="NAT_SF"/>
    <property type="match status" value="1"/>
</dbReference>
<feature type="domain" description="N-acetyltransferase" evidence="3">
    <location>
        <begin position="1"/>
        <end position="142"/>
    </location>
</feature>
<organism evidence="4 5">
    <name type="scientific">Photorhabdus temperata subsp. temperata Meg1</name>
    <dbReference type="NCBI Taxonomy" id="1393735"/>
    <lineage>
        <taxon>Bacteria</taxon>
        <taxon>Pseudomonadati</taxon>
        <taxon>Pseudomonadota</taxon>
        <taxon>Gammaproteobacteria</taxon>
        <taxon>Enterobacterales</taxon>
        <taxon>Morganellaceae</taxon>
        <taxon>Photorhabdus</taxon>
    </lineage>
</organism>
<reference evidence="4 5" key="1">
    <citation type="submission" date="2014-03" db="EMBL/GenBank/DDBJ databases">
        <title>Draft Genome of Photorhabdus temperata Meg1.</title>
        <authorList>
            <person name="Hurst S.G.IV."/>
            <person name="Morris K."/>
            <person name="Thomas K."/>
            <person name="Tisa L.S."/>
        </authorList>
    </citation>
    <scope>NUCLEOTIDE SEQUENCE [LARGE SCALE GENOMIC DNA]</scope>
    <source>
        <strain evidence="4 5">Meg1</strain>
    </source>
</reference>
<comment type="caution">
    <text evidence="4">The sequence shown here is derived from an EMBL/GenBank/DDBJ whole genome shotgun (WGS) entry which is preliminary data.</text>
</comment>
<dbReference type="AlphaFoldDB" id="A0A081RXR9"/>
<dbReference type="PANTHER" id="PTHR43800">
    <property type="entry name" value="PEPTIDYL-LYSINE N-ACETYLTRANSFERASE YJAB"/>
    <property type="match status" value="1"/>
</dbReference>
<dbReference type="PROSITE" id="PS51186">
    <property type="entry name" value="GNAT"/>
    <property type="match status" value="1"/>
</dbReference>
<evidence type="ECO:0000256" key="1">
    <source>
        <dbReference type="ARBA" id="ARBA00022679"/>
    </source>
</evidence>
<keyword evidence="2 4" id="KW-0012">Acyltransferase</keyword>
<dbReference type="SUPFAM" id="SSF55729">
    <property type="entry name" value="Acyl-CoA N-acyltransferases (Nat)"/>
    <property type="match status" value="1"/>
</dbReference>